<name>A0A8T0NGE4_PANVG</name>
<accession>A0A8T0NGE4</accession>
<reference evidence="2" key="1">
    <citation type="submission" date="2020-05" db="EMBL/GenBank/DDBJ databases">
        <title>WGS assembly of Panicum virgatum.</title>
        <authorList>
            <person name="Lovell J.T."/>
            <person name="Jenkins J."/>
            <person name="Shu S."/>
            <person name="Juenger T.E."/>
            <person name="Schmutz J."/>
        </authorList>
    </citation>
    <scope>NUCLEOTIDE SEQUENCE</scope>
    <source>
        <strain evidence="2">AP13</strain>
    </source>
</reference>
<proteinExistence type="predicted"/>
<evidence type="ECO:0000256" key="1">
    <source>
        <dbReference type="SAM" id="MobiDB-lite"/>
    </source>
</evidence>
<protein>
    <submittedName>
        <fullName evidence="2">Uncharacterized protein</fullName>
    </submittedName>
</protein>
<evidence type="ECO:0000313" key="2">
    <source>
        <dbReference type="EMBL" id="KAG2547948.1"/>
    </source>
</evidence>
<organism evidence="2 3">
    <name type="scientific">Panicum virgatum</name>
    <name type="common">Blackwell switchgrass</name>
    <dbReference type="NCBI Taxonomy" id="38727"/>
    <lineage>
        <taxon>Eukaryota</taxon>
        <taxon>Viridiplantae</taxon>
        <taxon>Streptophyta</taxon>
        <taxon>Embryophyta</taxon>
        <taxon>Tracheophyta</taxon>
        <taxon>Spermatophyta</taxon>
        <taxon>Magnoliopsida</taxon>
        <taxon>Liliopsida</taxon>
        <taxon>Poales</taxon>
        <taxon>Poaceae</taxon>
        <taxon>PACMAD clade</taxon>
        <taxon>Panicoideae</taxon>
        <taxon>Panicodae</taxon>
        <taxon>Paniceae</taxon>
        <taxon>Panicinae</taxon>
        <taxon>Panicum</taxon>
        <taxon>Panicum sect. Hiantes</taxon>
    </lineage>
</organism>
<feature type="region of interest" description="Disordered" evidence="1">
    <location>
        <begin position="113"/>
        <end position="223"/>
    </location>
</feature>
<feature type="compositionally biased region" description="Gly residues" evidence="1">
    <location>
        <begin position="116"/>
        <end position="129"/>
    </location>
</feature>
<dbReference type="EMBL" id="CM029053">
    <property type="protein sequence ID" value="KAG2547948.1"/>
    <property type="molecule type" value="Genomic_DNA"/>
</dbReference>
<comment type="caution">
    <text evidence="2">The sequence shown here is derived from an EMBL/GenBank/DDBJ whole genome shotgun (WGS) entry which is preliminary data.</text>
</comment>
<feature type="region of interest" description="Disordered" evidence="1">
    <location>
        <begin position="1"/>
        <end position="27"/>
    </location>
</feature>
<feature type="compositionally biased region" description="Basic and acidic residues" evidence="1">
    <location>
        <begin position="151"/>
        <end position="160"/>
    </location>
</feature>
<dbReference type="AlphaFoldDB" id="A0A8T0NGE4"/>
<evidence type="ECO:0000313" key="3">
    <source>
        <dbReference type="Proteomes" id="UP000823388"/>
    </source>
</evidence>
<sequence>MTVPAGRSPRPPPFPEPSHGYGGAVRPILLPPSPPIAAVEAVRPMAAAGLSTPSSSLPSCHPMAAVEAVRPNLLLPPTPSYGCGWARRHGIRRPRGSAMWDLAAPGSAVRDLTADSGGGGQVASGGGEPSRGRIRWQRDAQRGGRPRRGERRGGRAEQRIWWRRGGSGRGRGESGQGMADPVETGCFGRGTAAPTAQWRRDGRVGARSCAAAQRRSPGSGRRRRPRWAWRAELFFVFLLH</sequence>
<feature type="compositionally biased region" description="Gly residues" evidence="1">
    <location>
        <begin position="165"/>
        <end position="175"/>
    </location>
</feature>
<dbReference type="Proteomes" id="UP000823388">
    <property type="component" value="Chromosome 9K"/>
</dbReference>
<keyword evidence="3" id="KW-1185">Reference proteome</keyword>
<gene>
    <name evidence="2" type="ORF">PVAP13_9KG142770</name>
</gene>